<dbReference type="Pfam" id="PF03893">
    <property type="entry name" value="Lipase3_N"/>
    <property type="match status" value="1"/>
</dbReference>
<dbReference type="SUPFAM" id="SSF53474">
    <property type="entry name" value="alpha/beta-Hydrolases"/>
    <property type="match status" value="1"/>
</dbReference>
<dbReference type="PANTHER" id="PTHR46023:SF6">
    <property type="entry name" value="LIPASE CLASS 3 FAMILY PROTEIN"/>
    <property type="match status" value="1"/>
</dbReference>
<keyword evidence="6" id="KW-1185">Reference proteome</keyword>
<dbReference type="Gene3D" id="3.40.50.1820">
    <property type="entry name" value="alpha/beta hydrolase"/>
    <property type="match status" value="1"/>
</dbReference>
<dbReference type="InterPro" id="IPR002921">
    <property type="entry name" value="Fungal_lipase-type"/>
</dbReference>
<feature type="domain" description="Fungal lipase-type" evidence="3">
    <location>
        <begin position="184"/>
        <end position="321"/>
    </location>
</feature>
<dbReference type="InterPro" id="IPR029058">
    <property type="entry name" value="AB_hydrolase_fold"/>
</dbReference>
<dbReference type="CDD" id="cd00519">
    <property type="entry name" value="Lipase_3"/>
    <property type="match status" value="1"/>
</dbReference>
<dbReference type="Proteomes" id="UP000593576">
    <property type="component" value="Unassembled WGS sequence"/>
</dbReference>
<dbReference type="PANTHER" id="PTHR46023">
    <property type="entry name" value="LIPASE CLASS 3 PROTEIN-LIKE"/>
    <property type="match status" value="1"/>
</dbReference>
<protein>
    <recommendedName>
        <fullName evidence="7">Fungal lipase-like domain-containing protein</fullName>
    </recommendedName>
</protein>
<evidence type="ECO:0000256" key="2">
    <source>
        <dbReference type="SAM" id="MobiDB-lite"/>
    </source>
</evidence>
<dbReference type="EMBL" id="JABFAF010000006">
    <property type="protein sequence ID" value="MBA0856998.1"/>
    <property type="molecule type" value="Genomic_DNA"/>
</dbReference>
<name>A0A7J9LE60_GOSSC</name>
<gene>
    <name evidence="5" type="ORF">Goshw_006026</name>
</gene>
<dbReference type="AlphaFoldDB" id="A0A7J9LE60"/>
<sequence>MAAGTMATAAGAAVILYYVWLKKSVAKDGVDSGEEGEDLLKSSRSLKKRIARRPAQAPATWLEAIATISETLRFTYSETLGKWPIGDLAFGINYLMRRQGNLQVASVYAGNNCVELKGQEIKEELNKLLRLLTLCMFFSKKPFPVFLDFAGYSEEDVLLHKPKAGLMKPAFTIIRDKDSKCFLLLIRGTHSIKDTLTAATGAVVPFHHSVLHDGGISNLVLGYAHCGMVAAARWIAKLAASCLLKALSEYPDYQVKIVGHSLGGGTAALLTYILREQKEFASSTCFTFAPAACMTWDLAESGKHFITTIINGSDLVPTFSAASVDDLRTEVTASSWLNDLRDQVERTRVLNVVYRSATALGSRLPSIASAKARVAGAGALLRPVTSSTKVVMKGAQNVAQAVVRSRSSLSSWSCMGPRRRNVGPALNAKGDDMTEASVVSERSSEAFVTEVVTIDPVQTSVECNSGGGCGGSGCDDTDEDEPLITMDRVITTSTVDEITGGELWYELEKELKRRASEVDLQARAEEAAVAKEITEEETVIADTSSESKKTVSSSDALENHQFYPPGRIMHIVSIPSLDPSGKLDDDDGDGDGDGSNDERVGIYETPRELYSKIRLSRTMINDHYMPMYKKMMELLISELQKDEACNY</sequence>
<evidence type="ECO:0000313" key="6">
    <source>
        <dbReference type="Proteomes" id="UP000593576"/>
    </source>
</evidence>
<dbReference type="GO" id="GO:0016787">
    <property type="term" value="F:hydrolase activity"/>
    <property type="evidence" value="ECO:0007669"/>
    <property type="project" value="UniProtKB-KW"/>
</dbReference>
<keyword evidence="1" id="KW-0378">Hydrolase</keyword>
<evidence type="ECO:0000256" key="1">
    <source>
        <dbReference type="ARBA" id="ARBA00022801"/>
    </source>
</evidence>
<feature type="domain" description="Mono-/di-acylglycerol lipase N-terminal" evidence="4">
    <location>
        <begin position="50"/>
        <end position="115"/>
    </location>
</feature>
<reference evidence="5 6" key="1">
    <citation type="journal article" date="2019" name="Genome Biol. Evol.">
        <title>Insights into the evolution of the New World diploid cottons (Gossypium, subgenus Houzingenia) based on genome sequencing.</title>
        <authorList>
            <person name="Grover C.E."/>
            <person name="Arick M.A. 2nd"/>
            <person name="Thrash A."/>
            <person name="Conover J.L."/>
            <person name="Sanders W.S."/>
            <person name="Peterson D.G."/>
            <person name="Frelichowski J.E."/>
            <person name="Scheffler J.A."/>
            <person name="Scheffler B.E."/>
            <person name="Wendel J.F."/>
        </authorList>
    </citation>
    <scope>NUCLEOTIDE SEQUENCE [LARGE SCALE GENOMIC DNA]</scope>
    <source>
        <strain evidence="5">1</strain>
        <tissue evidence="5">Leaf</tissue>
    </source>
</reference>
<evidence type="ECO:0008006" key="7">
    <source>
        <dbReference type="Google" id="ProtNLM"/>
    </source>
</evidence>
<evidence type="ECO:0000313" key="5">
    <source>
        <dbReference type="EMBL" id="MBA0856998.1"/>
    </source>
</evidence>
<evidence type="ECO:0000259" key="3">
    <source>
        <dbReference type="Pfam" id="PF01764"/>
    </source>
</evidence>
<organism evidence="5 6">
    <name type="scientific">Gossypium schwendimanii</name>
    <name type="common">Cotton</name>
    <dbReference type="NCBI Taxonomy" id="34291"/>
    <lineage>
        <taxon>Eukaryota</taxon>
        <taxon>Viridiplantae</taxon>
        <taxon>Streptophyta</taxon>
        <taxon>Embryophyta</taxon>
        <taxon>Tracheophyta</taxon>
        <taxon>Spermatophyta</taxon>
        <taxon>Magnoliopsida</taxon>
        <taxon>eudicotyledons</taxon>
        <taxon>Gunneridae</taxon>
        <taxon>Pentapetalae</taxon>
        <taxon>rosids</taxon>
        <taxon>malvids</taxon>
        <taxon>Malvales</taxon>
        <taxon>Malvaceae</taxon>
        <taxon>Malvoideae</taxon>
        <taxon>Gossypium</taxon>
    </lineage>
</organism>
<evidence type="ECO:0000259" key="4">
    <source>
        <dbReference type="Pfam" id="PF03893"/>
    </source>
</evidence>
<dbReference type="OrthoDB" id="438440at2759"/>
<dbReference type="InterPro" id="IPR005592">
    <property type="entry name" value="Mono/diacylglycerol_lipase_N"/>
</dbReference>
<feature type="compositionally biased region" description="Acidic residues" evidence="2">
    <location>
        <begin position="584"/>
        <end position="595"/>
    </location>
</feature>
<dbReference type="GO" id="GO:0016042">
    <property type="term" value="P:lipid catabolic process"/>
    <property type="evidence" value="ECO:0007669"/>
    <property type="project" value="InterPro"/>
</dbReference>
<comment type="caution">
    <text evidence="5">The sequence shown here is derived from an EMBL/GenBank/DDBJ whole genome shotgun (WGS) entry which is preliminary data.</text>
</comment>
<feature type="region of interest" description="Disordered" evidence="2">
    <location>
        <begin position="575"/>
        <end position="603"/>
    </location>
</feature>
<accession>A0A7J9LE60</accession>
<proteinExistence type="predicted"/>
<dbReference type="Pfam" id="PF01764">
    <property type="entry name" value="Lipase_3"/>
    <property type="match status" value="1"/>
</dbReference>